<dbReference type="Proteomes" id="UP001519460">
    <property type="component" value="Unassembled WGS sequence"/>
</dbReference>
<accession>A0ABD0KTK9</accession>
<proteinExistence type="predicted"/>
<evidence type="ECO:0000313" key="4">
    <source>
        <dbReference type="Proteomes" id="UP001519460"/>
    </source>
</evidence>
<feature type="coiled-coil region" evidence="1">
    <location>
        <begin position="434"/>
        <end position="489"/>
    </location>
</feature>
<dbReference type="EMBL" id="JACVVK020000129">
    <property type="protein sequence ID" value="KAK7490165.1"/>
    <property type="molecule type" value="Genomic_DNA"/>
</dbReference>
<dbReference type="AlphaFoldDB" id="A0ABD0KTK9"/>
<feature type="compositionally biased region" description="Basic residues" evidence="2">
    <location>
        <begin position="798"/>
        <end position="811"/>
    </location>
</feature>
<keyword evidence="1" id="KW-0175">Coiled coil</keyword>
<evidence type="ECO:0000256" key="1">
    <source>
        <dbReference type="SAM" id="Coils"/>
    </source>
</evidence>
<dbReference type="PANTHER" id="PTHR18863:SF6">
    <property type="entry name" value="COILED-COIL DOMAIN-CONTAINING PROTEIN 170"/>
    <property type="match status" value="1"/>
</dbReference>
<feature type="coiled-coil region" evidence="1">
    <location>
        <begin position="112"/>
        <end position="223"/>
    </location>
</feature>
<feature type="coiled-coil region" evidence="1">
    <location>
        <begin position="321"/>
        <end position="373"/>
    </location>
</feature>
<feature type="region of interest" description="Disordered" evidence="2">
    <location>
        <begin position="793"/>
        <end position="824"/>
    </location>
</feature>
<evidence type="ECO:0000313" key="3">
    <source>
        <dbReference type="EMBL" id="KAK7490165.1"/>
    </source>
</evidence>
<evidence type="ECO:0008006" key="5">
    <source>
        <dbReference type="Google" id="ProtNLM"/>
    </source>
</evidence>
<protein>
    <recommendedName>
        <fullName evidence="5">Coiled-coil domain-containing protein 170</fullName>
    </recommendedName>
</protein>
<gene>
    <name evidence="3" type="ORF">BaRGS_00018510</name>
</gene>
<dbReference type="PANTHER" id="PTHR18863">
    <property type="entry name" value="TSEC-2-RELATED"/>
    <property type="match status" value="1"/>
</dbReference>
<evidence type="ECO:0000256" key="2">
    <source>
        <dbReference type="SAM" id="MobiDB-lite"/>
    </source>
</evidence>
<keyword evidence="4" id="KW-1185">Reference proteome</keyword>
<feature type="coiled-coil region" evidence="1">
    <location>
        <begin position="610"/>
        <end position="682"/>
    </location>
</feature>
<reference evidence="3 4" key="1">
    <citation type="journal article" date="2023" name="Sci. Data">
        <title>Genome assembly of the Korean intertidal mud-creeper Batillaria attramentaria.</title>
        <authorList>
            <person name="Patra A.K."/>
            <person name="Ho P.T."/>
            <person name="Jun S."/>
            <person name="Lee S.J."/>
            <person name="Kim Y."/>
            <person name="Won Y.J."/>
        </authorList>
    </citation>
    <scope>NUCLEOTIDE SEQUENCE [LARGE SCALE GENOMIC DNA]</scope>
    <source>
        <strain evidence="3">Wonlab-2016</strain>
    </source>
</reference>
<comment type="caution">
    <text evidence="3">The sequence shown here is derived from an EMBL/GenBank/DDBJ whole genome shotgun (WGS) entry which is preliminary data.</text>
</comment>
<organism evidence="3 4">
    <name type="scientific">Batillaria attramentaria</name>
    <dbReference type="NCBI Taxonomy" id="370345"/>
    <lineage>
        <taxon>Eukaryota</taxon>
        <taxon>Metazoa</taxon>
        <taxon>Spiralia</taxon>
        <taxon>Lophotrochozoa</taxon>
        <taxon>Mollusca</taxon>
        <taxon>Gastropoda</taxon>
        <taxon>Caenogastropoda</taxon>
        <taxon>Sorbeoconcha</taxon>
        <taxon>Cerithioidea</taxon>
        <taxon>Batillariidae</taxon>
        <taxon>Batillaria</taxon>
    </lineage>
</organism>
<name>A0ABD0KTK9_9CAEN</name>
<sequence>MSYLRPLETDSLPHLNESASARRIRALEEELAGYRRGGTPRAGILKYNDSYDGSVTRRAVAEMQDQLKQFREELRKKDSMIQHLVSLEAAPRIQRSEGVRFDTLYQGDRTALETARSDLASVQVKFDRATQQMKDMEYQLEGKEVKIRELQSLLETTRENESRLSDAVQTLRDRVRELEDQLGSYQTVSDRGEYTISSMQSELREANDKIVQLEARLRRQLDERDMKAAHVSQAERRFADLVSQIGSLLNTEFKEVTTDTSSFAVDAVVRKLTDLVQENALLKGKIVTLSETLTNTQLESKASRETIMRLVSEMGREQKVATRYTAEVENLRMERENALATKRDLEKEIELLKDRLEANQRAMDATRAELELRDNRLATLDREMRSSSHNVHTTSTAFHLFREQLANVLSAVFENLDSGEEGLKEAVRRLATDKREQDLRVEEYETRIRNLTEQLDNQVELHRELAQRCKRYETDALDLDSKLRSAEGELAAGDVLRDGFKLDKEKYLRGLQKLGEVMKMDRISLDLGLDMTLDALISRAEQLCKLEADALADRSTHVYNLQRKVKNLKEQLESKDLHIDLLRKKLTGLEERLHGRGEIEKSRDLESQRVRKMERLVEKYKLQLTDARQEIQNLKAQLLGTTELKMRTMEQRSEVEELARQVEELEEVRRKQARKISTLKGEVATTESQTQEKQVVADNAVHALSSELRTTKNALDSIKYREKQLLDFRNVVARMLGLDVNTLAIPDYEIITRLEKLIKAHHTTALTTIGLEEAIADAEDGFLTELEATDPVVQRSRERSRRKAARARVRARSLSPQKRDPRVY</sequence>
<dbReference type="InterPro" id="IPR039139">
    <property type="entry name" value="CCDC170-like"/>
</dbReference>
<dbReference type="Gene3D" id="1.10.287.1490">
    <property type="match status" value="1"/>
</dbReference>